<keyword evidence="9 14" id="KW-0812">Transmembrane</keyword>
<evidence type="ECO:0000256" key="5">
    <source>
        <dbReference type="ARBA" id="ARBA00010992"/>
    </source>
</evidence>
<feature type="transmembrane region" description="Helical" evidence="14">
    <location>
        <begin position="211"/>
        <end position="232"/>
    </location>
</feature>
<dbReference type="InterPro" id="IPR005829">
    <property type="entry name" value="Sugar_transporter_CS"/>
</dbReference>
<dbReference type="GO" id="GO:0046872">
    <property type="term" value="F:metal ion binding"/>
    <property type="evidence" value="ECO:0007669"/>
    <property type="project" value="InterPro"/>
</dbReference>
<comment type="caution">
    <text evidence="17">The sequence shown here is derived from an EMBL/GenBank/DDBJ whole genome shotgun (WGS) entry which is preliminary data.</text>
</comment>
<dbReference type="AlphaFoldDB" id="A0A8H4VZD1"/>
<evidence type="ECO:0000256" key="1">
    <source>
        <dbReference type="ARBA" id="ARBA00004141"/>
    </source>
</evidence>
<evidence type="ECO:0000256" key="7">
    <source>
        <dbReference type="ARBA" id="ARBA00022448"/>
    </source>
</evidence>
<evidence type="ECO:0000256" key="15">
    <source>
        <dbReference type="SAM" id="SignalP"/>
    </source>
</evidence>
<dbReference type="GO" id="GO:0005351">
    <property type="term" value="F:carbohydrate:proton symporter activity"/>
    <property type="evidence" value="ECO:0007669"/>
    <property type="project" value="TreeGrafter"/>
</dbReference>
<dbReference type="Gene3D" id="2.60.40.200">
    <property type="entry name" value="Superoxide dismutase, copper/zinc binding domain"/>
    <property type="match status" value="1"/>
</dbReference>
<keyword evidence="7" id="KW-0813">Transport</keyword>
<evidence type="ECO:0000256" key="13">
    <source>
        <dbReference type="ARBA" id="ARBA00049204"/>
    </source>
</evidence>
<feature type="transmembrane region" description="Helical" evidence="14">
    <location>
        <begin position="504"/>
        <end position="524"/>
    </location>
</feature>
<dbReference type="Gene3D" id="1.20.1250.20">
    <property type="entry name" value="MFS general substrate transporter like domains"/>
    <property type="match status" value="1"/>
</dbReference>
<keyword evidence="8" id="KW-0964">Secreted</keyword>
<sequence>MLLTTSLLLSLLSLAASQTTITTGALGDAAVVKNNPRGVTYTATLPDDAFFQPNDPRGNVVGYVSATANRNGEGVIFDVSFSNFPESGGPFTYHLHAFPVSADGNCTKTLAHLDPYIRGETPACNATLPQTCQVGDLSGKHGKIESDPFEATYTDKYASTLQGLGSFFGNRSLVVHYANKTRISCTDWHTETQRNVADVQTGKMVSSSRVYNWYIAMLAAGCMVLYGYDAAVFNAVQTNKHWLAWFDTPTGNLLGLVNTTYSIGAIISGWFLGGPVADYFGRRFGMGLGCTITIIATFIQAFAPKHKLGVFIFGRVLIGIGQGMALTAGPVFIGEVTPPEIRGKVMSFWQLFYSVGSFIAYWVNYACGQHTATLGEWDWRMVVIFQMLVPFLIVVQLPFVPESPRWYIQHGDRIEDARRSLRRVRDTEQEVEDEVLAIREAITFEKEVISGSYYALWKDTSIRKRMALAFVVNIGQQLSGQGTLNSYSSTIYKKIWTSANTINLINALNATCGIIFTLNATWTVDRFGRKFLFIGGAIGMAICMLIVPLIGMETPNVNGGKSESVGIAIVAMLFLFIFFYKPSWGATTWIWTSEIFSMNVRSQAVGMCTQMQNVAQCIFNQFFPTFYTNCGLKSFFFFMTTNVLLAIFVWRLIPETKSIALEEIDVLFGGANHTEKGGDLLHVEDAHHAHIGVDNTGAEEISPASPPVAHELKI</sequence>
<gene>
    <name evidence="17" type="ORF">G7Y89_g12743</name>
</gene>
<keyword evidence="11 14" id="KW-1133">Transmembrane helix</keyword>
<evidence type="ECO:0000313" key="18">
    <source>
        <dbReference type="Proteomes" id="UP000566819"/>
    </source>
</evidence>
<feature type="transmembrane region" description="Helical" evidence="14">
    <location>
        <begin position="635"/>
        <end position="653"/>
    </location>
</feature>
<dbReference type="PANTHER" id="PTHR48022">
    <property type="entry name" value="PLASTIDIC GLUCOSE TRANSPORTER 4"/>
    <property type="match status" value="1"/>
</dbReference>
<feature type="transmembrane region" description="Helical" evidence="14">
    <location>
        <begin position="345"/>
        <end position="367"/>
    </location>
</feature>
<dbReference type="FunFam" id="1.20.1250.20:FF:000134">
    <property type="entry name" value="MFS sugar transporter protein"/>
    <property type="match status" value="1"/>
</dbReference>
<feature type="transmembrane region" description="Helical" evidence="14">
    <location>
        <begin position="310"/>
        <end position="333"/>
    </location>
</feature>
<evidence type="ECO:0000313" key="17">
    <source>
        <dbReference type="EMBL" id="KAF4625424.1"/>
    </source>
</evidence>
<feature type="signal peptide" evidence="15">
    <location>
        <begin position="1"/>
        <end position="17"/>
    </location>
</feature>
<comment type="similarity">
    <text evidence="5">Belongs to the major facilitator superfamily. Sugar transporter (TC 2.A.1.1) family.</text>
</comment>
<dbReference type="InterPro" id="IPR005828">
    <property type="entry name" value="MFS_sugar_transport-like"/>
</dbReference>
<dbReference type="EC" id="1.15.1.1" evidence="6"/>
<proteinExistence type="inferred from homology"/>
<dbReference type="InterPro" id="IPR036423">
    <property type="entry name" value="SOD-like_Cu/Zn_dom_sf"/>
</dbReference>
<dbReference type="GO" id="GO:0016020">
    <property type="term" value="C:membrane"/>
    <property type="evidence" value="ECO:0007669"/>
    <property type="project" value="UniProtKB-SubCell"/>
</dbReference>
<evidence type="ECO:0000256" key="12">
    <source>
        <dbReference type="ARBA" id="ARBA00023136"/>
    </source>
</evidence>
<evidence type="ECO:0000256" key="14">
    <source>
        <dbReference type="SAM" id="Phobius"/>
    </source>
</evidence>
<feature type="transmembrane region" description="Helical" evidence="14">
    <location>
        <begin position="253"/>
        <end position="272"/>
    </location>
</feature>
<dbReference type="PROSITE" id="PS50850">
    <property type="entry name" value="MFS"/>
    <property type="match status" value="1"/>
</dbReference>
<protein>
    <recommendedName>
        <fullName evidence="6">superoxide dismutase</fullName>
        <ecNumber evidence="6">1.15.1.1</ecNumber>
    </recommendedName>
</protein>
<evidence type="ECO:0000256" key="9">
    <source>
        <dbReference type="ARBA" id="ARBA00022692"/>
    </source>
</evidence>
<organism evidence="17 18">
    <name type="scientific">Cudoniella acicularis</name>
    <dbReference type="NCBI Taxonomy" id="354080"/>
    <lineage>
        <taxon>Eukaryota</taxon>
        <taxon>Fungi</taxon>
        <taxon>Dikarya</taxon>
        <taxon>Ascomycota</taxon>
        <taxon>Pezizomycotina</taxon>
        <taxon>Leotiomycetes</taxon>
        <taxon>Helotiales</taxon>
        <taxon>Tricladiaceae</taxon>
        <taxon>Cudoniella</taxon>
    </lineage>
</organism>
<keyword evidence="10" id="KW-0049">Antioxidant</keyword>
<evidence type="ECO:0000256" key="2">
    <source>
        <dbReference type="ARBA" id="ARBA00004196"/>
    </source>
</evidence>
<dbReference type="PANTHER" id="PTHR48022:SF46">
    <property type="entry name" value="SUGAR TRANSPORTER, PUTATIVE (AFU_ORTHOLOGUE AFUA_1G11830)-RELATED"/>
    <property type="match status" value="1"/>
</dbReference>
<dbReference type="GO" id="GO:0004784">
    <property type="term" value="F:superoxide dismutase activity"/>
    <property type="evidence" value="ECO:0007669"/>
    <property type="project" value="UniProtKB-EC"/>
</dbReference>
<dbReference type="SUPFAM" id="SSF49329">
    <property type="entry name" value="Cu,Zn superoxide dismutase-like"/>
    <property type="match status" value="1"/>
</dbReference>
<dbReference type="GO" id="GO:0005576">
    <property type="term" value="C:extracellular region"/>
    <property type="evidence" value="ECO:0007669"/>
    <property type="project" value="UniProtKB-SubCell"/>
</dbReference>
<dbReference type="EMBL" id="JAAMPI010001382">
    <property type="protein sequence ID" value="KAF4625424.1"/>
    <property type="molecule type" value="Genomic_DNA"/>
</dbReference>
<evidence type="ECO:0000256" key="10">
    <source>
        <dbReference type="ARBA" id="ARBA00022862"/>
    </source>
</evidence>
<feature type="domain" description="Major facilitator superfamily (MFS) profile" evidence="16">
    <location>
        <begin position="215"/>
        <end position="657"/>
    </location>
</feature>
<keyword evidence="12 14" id="KW-0472">Membrane</keyword>
<reference evidence="17 18" key="1">
    <citation type="submission" date="2020-03" db="EMBL/GenBank/DDBJ databases">
        <title>Draft Genome Sequence of Cudoniella acicularis.</title>
        <authorList>
            <person name="Buettner E."/>
            <person name="Kellner H."/>
        </authorList>
    </citation>
    <scope>NUCLEOTIDE SEQUENCE [LARGE SCALE GENOMIC DNA]</scope>
    <source>
        <strain evidence="17 18">DSM 108380</strain>
    </source>
</reference>
<dbReference type="InterPro" id="IPR020846">
    <property type="entry name" value="MFS_dom"/>
</dbReference>
<feature type="transmembrane region" description="Helical" evidence="14">
    <location>
        <begin position="379"/>
        <end position="399"/>
    </location>
</feature>
<evidence type="ECO:0000256" key="4">
    <source>
        <dbReference type="ARBA" id="ARBA00010457"/>
    </source>
</evidence>
<feature type="transmembrane region" description="Helical" evidence="14">
    <location>
        <begin position="284"/>
        <end position="303"/>
    </location>
</feature>
<evidence type="ECO:0000259" key="16">
    <source>
        <dbReference type="PROSITE" id="PS50850"/>
    </source>
</evidence>
<dbReference type="NCBIfam" id="TIGR00879">
    <property type="entry name" value="SP"/>
    <property type="match status" value="1"/>
</dbReference>
<accession>A0A8H4VZD1</accession>
<evidence type="ECO:0000256" key="3">
    <source>
        <dbReference type="ARBA" id="ARBA00004613"/>
    </source>
</evidence>
<evidence type="ECO:0000256" key="11">
    <source>
        <dbReference type="ARBA" id="ARBA00022989"/>
    </source>
</evidence>
<dbReference type="PRINTS" id="PR00171">
    <property type="entry name" value="SUGRTRNSPORT"/>
</dbReference>
<dbReference type="InterPro" id="IPR003663">
    <property type="entry name" value="Sugar/inositol_transpt"/>
</dbReference>
<dbReference type="InterPro" id="IPR036259">
    <property type="entry name" value="MFS_trans_sf"/>
</dbReference>
<evidence type="ECO:0000256" key="8">
    <source>
        <dbReference type="ARBA" id="ARBA00022525"/>
    </source>
</evidence>
<comment type="catalytic activity">
    <reaction evidence="13">
        <text>2 superoxide + 2 H(+) = H2O2 + O2</text>
        <dbReference type="Rhea" id="RHEA:20696"/>
        <dbReference type="ChEBI" id="CHEBI:15378"/>
        <dbReference type="ChEBI" id="CHEBI:15379"/>
        <dbReference type="ChEBI" id="CHEBI:16240"/>
        <dbReference type="ChEBI" id="CHEBI:18421"/>
        <dbReference type="EC" id="1.15.1.1"/>
    </reaction>
</comment>
<feature type="transmembrane region" description="Helical" evidence="14">
    <location>
        <begin position="531"/>
        <end position="552"/>
    </location>
</feature>
<dbReference type="SUPFAM" id="SSF103473">
    <property type="entry name" value="MFS general substrate transporter"/>
    <property type="match status" value="1"/>
</dbReference>
<dbReference type="PROSITE" id="PS00216">
    <property type="entry name" value="SUGAR_TRANSPORT_1"/>
    <property type="match status" value="1"/>
</dbReference>
<dbReference type="InterPro" id="IPR050360">
    <property type="entry name" value="MFS_Sugar_Transporters"/>
</dbReference>
<evidence type="ECO:0000256" key="6">
    <source>
        <dbReference type="ARBA" id="ARBA00012682"/>
    </source>
</evidence>
<comment type="subcellular location">
    <subcellularLocation>
        <location evidence="2">Cell envelope</location>
    </subcellularLocation>
    <subcellularLocation>
        <location evidence="1">Membrane</location>
        <topology evidence="1">Multi-pass membrane protein</topology>
    </subcellularLocation>
    <subcellularLocation>
        <location evidence="3">Secreted</location>
    </subcellularLocation>
</comment>
<keyword evidence="15" id="KW-0732">Signal</keyword>
<name>A0A8H4VZD1_9HELO</name>
<dbReference type="FunFam" id="2.60.40.200:FF:000007">
    <property type="entry name" value="Cell surface Cu-only superoxide dismutase 5"/>
    <property type="match status" value="1"/>
</dbReference>
<dbReference type="Pfam" id="PF00083">
    <property type="entry name" value="Sugar_tr"/>
    <property type="match status" value="1"/>
</dbReference>
<comment type="similarity">
    <text evidence="4">Belongs to the Cu-Zn superoxide dismutase family.</text>
</comment>
<dbReference type="Proteomes" id="UP000566819">
    <property type="component" value="Unassembled WGS sequence"/>
</dbReference>
<feature type="chain" id="PRO_5034008830" description="superoxide dismutase" evidence="15">
    <location>
        <begin position="18"/>
        <end position="714"/>
    </location>
</feature>
<keyword evidence="18" id="KW-1185">Reference proteome</keyword>
<dbReference type="PROSITE" id="PS00217">
    <property type="entry name" value="SUGAR_TRANSPORT_2"/>
    <property type="match status" value="1"/>
</dbReference>
<feature type="transmembrane region" description="Helical" evidence="14">
    <location>
        <begin position="564"/>
        <end position="580"/>
    </location>
</feature>
<dbReference type="OrthoDB" id="6612291at2759"/>